<evidence type="ECO:0000313" key="2">
    <source>
        <dbReference type="EMBL" id="GBP18439.1"/>
    </source>
</evidence>
<feature type="compositionally biased region" description="Basic and acidic residues" evidence="1">
    <location>
        <begin position="113"/>
        <end position="125"/>
    </location>
</feature>
<dbReference type="AlphaFoldDB" id="A0A4C1TWN0"/>
<feature type="region of interest" description="Disordered" evidence="1">
    <location>
        <begin position="112"/>
        <end position="142"/>
    </location>
</feature>
<feature type="compositionally biased region" description="Basic residues" evidence="1">
    <location>
        <begin position="126"/>
        <end position="142"/>
    </location>
</feature>
<gene>
    <name evidence="2" type="ORF">EVAR_93842_1</name>
</gene>
<sequence>MNLLTAALEDAEATLYDKDSHTILRGKMCIIHMAAYSATNGLGALNEEQMDQTERSIYITPLYDSIVVTVRCTRVALEERILEMAKSVTRRKASSDANIKWGNGVPGCGKTTWDMKHSLRNGEGRYHHHNTKSRKKPQRKAG</sequence>
<organism evidence="2 3">
    <name type="scientific">Eumeta variegata</name>
    <name type="common">Bagworm moth</name>
    <name type="synonym">Eumeta japonica</name>
    <dbReference type="NCBI Taxonomy" id="151549"/>
    <lineage>
        <taxon>Eukaryota</taxon>
        <taxon>Metazoa</taxon>
        <taxon>Ecdysozoa</taxon>
        <taxon>Arthropoda</taxon>
        <taxon>Hexapoda</taxon>
        <taxon>Insecta</taxon>
        <taxon>Pterygota</taxon>
        <taxon>Neoptera</taxon>
        <taxon>Endopterygota</taxon>
        <taxon>Lepidoptera</taxon>
        <taxon>Glossata</taxon>
        <taxon>Ditrysia</taxon>
        <taxon>Tineoidea</taxon>
        <taxon>Psychidae</taxon>
        <taxon>Oiketicinae</taxon>
        <taxon>Eumeta</taxon>
    </lineage>
</organism>
<protein>
    <submittedName>
        <fullName evidence="2">Uncharacterized protein</fullName>
    </submittedName>
</protein>
<accession>A0A4C1TWN0</accession>
<name>A0A4C1TWN0_EUMVA</name>
<evidence type="ECO:0000313" key="3">
    <source>
        <dbReference type="Proteomes" id="UP000299102"/>
    </source>
</evidence>
<proteinExistence type="predicted"/>
<evidence type="ECO:0000256" key="1">
    <source>
        <dbReference type="SAM" id="MobiDB-lite"/>
    </source>
</evidence>
<reference evidence="2 3" key="1">
    <citation type="journal article" date="2019" name="Commun. Biol.">
        <title>The bagworm genome reveals a unique fibroin gene that provides high tensile strength.</title>
        <authorList>
            <person name="Kono N."/>
            <person name="Nakamura H."/>
            <person name="Ohtoshi R."/>
            <person name="Tomita M."/>
            <person name="Numata K."/>
            <person name="Arakawa K."/>
        </authorList>
    </citation>
    <scope>NUCLEOTIDE SEQUENCE [LARGE SCALE GENOMIC DNA]</scope>
</reference>
<keyword evidence="3" id="KW-1185">Reference proteome</keyword>
<dbReference type="OrthoDB" id="7420194at2759"/>
<dbReference type="Proteomes" id="UP000299102">
    <property type="component" value="Unassembled WGS sequence"/>
</dbReference>
<comment type="caution">
    <text evidence="2">The sequence shown here is derived from an EMBL/GenBank/DDBJ whole genome shotgun (WGS) entry which is preliminary data.</text>
</comment>
<dbReference type="EMBL" id="BGZK01000097">
    <property type="protein sequence ID" value="GBP18439.1"/>
    <property type="molecule type" value="Genomic_DNA"/>
</dbReference>